<dbReference type="SMART" id="SM00530">
    <property type="entry name" value="HTH_XRE"/>
    <property type="match status" value="1"/>
</dbReference>
<sequence>MPIIVNVDLMLARRKMRLNTLAEKVGITPQNLSVLKTGRAKAIRFSTLEQLCAALECQPGDILSFEAGPPAAADATMPAPAPGEELAGI</sequence>
<dbReference type="Proteomes" id="UP000095228">
    <property type="component" value="Chromosome"/>
</dbReference>
<dbReference type="OrthoDB" id="9805309at2"/>
<dbReference type="InterPro" id="IPR010982">
    <property type="entry name" value="Lambda_DNA-bd_dom_sf"/>
</dbReference>
<keyword evidence="4" id="KW-1185">Reference proteome</keyword>
<dbReference type="Gene3D" id="1.10.260.40">
    <property type="entry name" value="lambda repressor-like DNA-binding domains"/>
    <property type="match status" value="1"/>
</dbReference>
<dbReference type="KEGG" id="obg:Verru16b_00318"/>
<dbReference type="PANTHER" id="PTHR37301">
    <property type="entry name" value="DNA-BINDING PROTEIN-RELATED"/>
    <property type="match status" value="1"/>
</dbReference>
<evidence type="ECO:0000259" key="2">
    <source>
        <dbReference type="PROSITE" id="PS50943"/>
    </source>
</evidence>
<reference evidence="3 4" key="1">
    <citation type="submission" date="2016-06" db="EMBL/GenBank/DDBJ databases">
        <title>Three novel species with peptidoglycan cell walls form the new genus Lacunisphaera gen. nov. in the family Opitutaceae of the verrucomicrobial subdivision 4.</title>
        <authorList>
            <person name="Rast P."/>
            <person name="Gloeckner I."/>
            <person name="Jogler M."/>
            <person name="Boedeker C."/>
            <person name="Jeske O."/>
            <person name="Wiegand S."/>
            <person name="Reinhardt R."/>
            <person name="Schumann P."/>
            <person name="Rohde M."/>
            <person name="Spring S."/>
            <person name="Gloeckner F.O."/>
            <person name="Jogler C."/>
        </authorList>
    </citation>
    <scope>NUCLEOTIDE SEQUENCE [LARGE SCALE GENOMIC DNA]</scope>
    <source>
        <strain evidence="3 4">IG16b</strain>
    </source>
</reference>
<dbReference type="AlphaFoldDB" id="A0A1I7PI21"/>
<dbReference type="Pfam" id="PF13443">
    <property type="entry name" value="HTH_26"/>
    <property type="match status" value="1"/>
</dbReference>
<evidence type="ECO:0000313" key="4">
    <source>
        <dbReference type="Proteomes" id="UP000095228"/>
    </source>
</evidence>
<dbReference type="CDD" id="cd00093">
    <property type="entry name" value="HTH_XRE"/>
    <property type="match status" value="1"/>
</dbReference>
<dbReference type="SUPFAM" id="SSF47413">
    <property type="entry name" value="lambda repressor-like DNA-binding domains"/>
    <property type="match status" value="1"/>
</dbReference>
<dbReference type="PROSITE" id="PS50943">
    <property type="entry name" value="HTH_CROC1"/>
    <property type="match status" value="1"/>
</dbReference>
<dbReference type="GO" id="GO:0003677">
    <property type="term" value="F:DNA binding"/>
    <property type="evidence" value="ECO:0007669"/>
    <property type="project" value="InterPro"/>
</dbReference>
<protein>
    <recommendedName>
        <fullName evidence="2">HTH cro/C1-type domain-containing protein</fullName>
    </recommendedName>
</protein>
<dbReference type="EMBL" id="CP016094">
    <property type="protein sequence ID" value="AOS43275.1"/>
    <property type="molecule type" value="Genomic_DNA"/>
</dbReference>
<gene>
    <name evidence="3" type="ORF">Verru16b_00318</name>
</gene>
<dbReference type="PANTHER" id="PTHR37301:SF1">
    <property type="entry name" value="DNA-BINDING PROTEIN"/>
    <property type="match status" value="1"/>
</dbReference>
<dbReference type="RefSeq" id="WP_069960646.1">
    <property type="nucleotide sequence ID" value="NZ_CP016094.1"/>
</dbReference>
<dbReference type="InterPro" id="IPR001387">
    <property type="entry name" value="Cro/C1-type_HTH"/>
</dbReference>
<evidence type="ECO:0000256" key="1">
    <source>
        <dbReference type="SAM" id="MobiDB-lite"/>
    </source>
</evidence>
<feature type="region of interest" description="Disordered" evidence="1">
    <location>
        <begin position="69"/>
        <end position="89"/>
    </location>
</feature>
<organism evidence="3 4">
    <name type="scientific">Lacunisphaera limnophila</name>
    <dbReference type="NCBI Taxonomy" id="1838286"/>
    <lineage>
        <taxon>Bacteria</taxon>
        <taxon>Pseudomonadati</taxon>
        <taxon>Verrucomicrobiota</taxon>
        <taxon>Opitutia</taxon>
        <taxon>Opitutales</taxon>
        <taxon>Opitutaceae</taxon>
        <taxon>Lacunisphaera</taxon>
    </lineage>
</organism>
<feature type="domain" description="HTH cro/C1-type" evidence="2">
    <location>
        <begin position="13"/>
        <end position="62"/>
    </location>
</feature>
<feature type="compositionally biased region" description="Low complexity" evidence="1">
    <location>
        <begin position="69"/>
        <end position="78"/>
    </location>
</feature>
<name>A0A1I7PI21_9BACT</name>
<dbReference type="STRING" id="1838286.Verru16b_00318"/>
<accession>A0A1I7PI21</accession>
<proteinExistence type="predicted"/>
<evidence type="ECO:0000313" key="3">
    <source>
        <dbReference type="EMBL" id="AOS43275.1"/>
    </source>
</evidence>